<evidence type="ECO:0000256" key="5">
    <source>
        <dbReference type="ARBA" id="ARBA00023204"/>
    </source>
</evidence>
<dbReference type="Gene3D" id="3.40.1440.10">
    <property type="entry name" value="GIY-YIG endonuclease"/>
    <property type="match status" value="1"/>
</dbReference>
<dbReference type="Gene3D" id="3.30.420.340">
    <property type="entry name" value="UvrC, RNAse H endonuclease domain"/>
    <property type="match status" value="1"/>
</dbReference>
<evidence type="ECO:0000259" key="8">
    <source>
        <dbReference type="PROSITE" id="PS50165"/>
    </source>
</evidence>
<dbReference type="InterPro" id="IPR001943">
    <property type="entry name" value="UVR_dom"/>
</dbReference>
<evidence type="ECO:0000313" key="9">
    <source>
        <dbReference type="EMBL" id="CAI8042197.1"/>
    </source>
</evidence>
<dbReference type="PANTHER" id="PTHR30562">
    <property type="entry name" value="UVRC/OXIDOREDUCTASE"/>
    <property type="match status" value="1"/>
</dbReference>
<dbReference type="InterPro" id="IPR000305">
    <property type="entry name" value="GIY-YIG_endonuc"/>
</dbReference>
<protein>
    <submittedName>
        <fullName evidence="9">UvrABC system protein C</fullName>
    </submittedName>
</protein>
<dbReference type="InterPro" id="IPR038476">
    <property type="entry name" value="UvrC_RNase_H_dom_sf"/>
</dbReference>
<feature type="domain" description="UvrC family homology region profile" evidence="8">
    <location>
        <begin position="197"/>
        <end position="368"/>
    </location>
</feature>
<keyword evidence="3" id="KW-0228">DNA excision</keyword>
<dbReference type="PROSITE" id="PS50165">
    <property type="entry name" value="UVRC"/>
    <property type="match status" value="1"/>
</dbReference>
<dbReference type="GO" id="GO:0009380">
    <property type="term" value="C:excinuclease repair complex"/>
    <property type="evidence" value="ECO:0007669"/>
    <property type="project" value="InterPro"/>
</dbReference>
<feature type="domain" description="UVR" evidence="6">
    <location>
        <begin position="146"/>
        <end position="181"/>
    </location>
</feature>
<dbReference type="Gene3D" id="4.10.860.10">
    <property type="entry name" value="UVR domain"/>
    <property type="match status" value="1"/>
</dbReference>
<gene>
    <name evidence="9" type="ORF">GBAR_LOCUS23436</name>
</gene>
<dbReference type="Pfam" id="PF02151">
    <property type="entry name" value="UVR"/>
    <property type="match status" value="1"/>
</dbReference>
<evidence type="ECO:0000256" key="1">
    <source>
        <dbReference type="ARBA" id="ARBA00022490"/>
    </source>
</evidence>
<dbReference type="GO" id="GO:0006289">
    <property type="term" value="P:nucleotide-excision repair"/>
    <property type="evidence" value="ECO:0007669"/>
    <property type="project" value="InterPro"/>
</dbReference>
<sequence>MVGKVADYEYIVTESEQEALILECNLIKEHQPPFNARLKDDKSYPFIKIDVSEDFPQVYITRRVNKDGSRYFGPFASAGSVRRTLNLLKKLFPYRSCTKTITGNDARPCLDYHIHRCIGPCIGAVDKQEYAEVIDQVILFLEGKTNKVVGSIKRRMLDAADSLEFEKAAVLRDQLTAIEKVNEGQKVLHLTSENVDVIATAPGSREAWVEVFFIRQGKLIGRDNFLMAGTQDDEPNKILTAFVKQFYDATPYVPPRILLQHPLEEADSIVKWLREKRKGNVRLHVPQRGEKRRLVQMVAENAEQGLEQLRVKQTSDTAAMDAAMLELQEALSLPYPPKRIECYDISNIQGTNAVGSMVVFEDAKPKKRTIAAFRSSP</sequence>
<dbReference type="InterPro" id="IPR050066">
    <property type="entry name" value="UvrABC_protein_C"/>
</dbReference>
<dbReference type="EMBL" id="CASHTH010003240">
    <property type="protein sequence ID" value="CAI8042197.1"/>
    <property type="molecule type" value="Genomic_DNA"/>
</dbReference>
<dbReference type="SUPFAM" id="SSF82771">
    <property type="entry name" value="GIY-YIG endonuclease"/>
    <property type="match status" value="1"/>
</dbReference>
<organism evidence="9 10">
    <name type="scientific">Geodia barretti</name>
    <name type="common">Barrett's horny sponge</name>
    <dbReference type="NCBI Taxonomy" id="519541"/>
    <lineage>
        <taxon>Eukaryota</taxon>
        <taxon>Metazoa</taxon>
        <taxon>Porifera</taxon>
        <taxon>Demospongiae</taxon>
        <taxon>Heteroscleromorpha</taxon>
        <taxon>Tetractinellida</taxon>
        <taxon>Astrophorina</taxon>
        <taxon>Geodiidae</taxon>
        <taxon>Geodia</taxon>
    </lineage>
</organism>
<evidence type="ECO:0000313" key="10">
    <source>
        <dbReference type="Proteomes" id="UP001174909"/>
    </source>
</evidence>
<dbReference type="SUPFAM" id="SSF46600">
    <property type="entry name" value="C-terminal UvrC-binding domain of UvrB"/>
    <property type="match status" value="1"/>
</dbReference>
<accession>A0AA35T6L4</accession>
<dbReference type="Pfam" id="PF08459">
    <property type="entry name" value="UvrC_RNaseH_dom"/>
    <property type="match status" value="1"/>
</dbReference>
<dbReference type="Pfam" id="PF22920">
    <property type="entry name" value="UvrC_RNaseH"/>
    <property type="match status" value="1"/>
</dbReference>
<dbReference type="InterPro" id="IPR036876">
    <property type="entry name" value="UVR_dom_sf"/>
</dbReference>
<dbReference type="InterPro" id="IPR004791">
    <property type="entry name" value="UvrC"/>
</dbReference>
<evidence type="ECO:0000256" key="2">
    <source>
        <dbReference type="ARBA" id="ARBA00022763"/>
    </source>
</evidence>
<dbReference type="PANTHER" id="PTHR30562:SF1">
    <property type="entry name" value="UVRABC SYSTEM PROTEIN C"/>
    <property type="match status" value="1"/>
</dbReference>
<evidence type="ECO:0000259" key="6">
    <source>
        <dbReference type="PROSITE" id="PS50151"/>
    </source>
</evidence>
<evidence type="ECO:0000259" key="7">
    <source>
        <dbReference type="PROSITE" id="PS50164"/>
    </source>
</evidence>
<comment type="caution">
    <text evidence="9">The sequence shown here is derived from an EMBL/GenBank/DDBJ whole genome shotgun (WGS) entry which is preliminary data.</text>
</comment>
<dbReference type="AlphaFoldDB" id="A0AA35T6L4"/>
<dbReference type="PROSITE" id="PS50151">
    <property type="entry name" value="UVR"/>
    <property type="match status" value="1"/>
</dbReference>
<name>A0AA35T6L4_GEOBA</name>
<dbReference type="Proteomes" id="UP001174909">
    <property type="component" value="Unassembled WGS sequence"/>
</dbReference>
<dbReference type="InterPro" id="IPR001162">
    <property type="entry name" value="UvrC_RNase_H_dom"/>
</dbReference>
<evidence type="ECO:0000256" key="3">
    <source>
        <dbReference type="ARBA" id="ARBA00022769"/>
    </source>
</evidence>
<dbReference type="NCBIfam" id="TIGR00194">
    <property type="entry name" value="uvrC"/>
    <property type="match status" value="1"/>
</dbReference>
<keyword evidence="4" id="KW-0267">Excision nuclease</keyword>
<keyword evidence="10" id="KW-1185">Reference proteome</keyword>
<proteinExistence type="predicted"/>
<evidence type="ECO:0000256" key="4">
    <source>
        <dbReference type="ARBA" id="ARBA00022881"/>
    </source>
</evidence>
<reference evidence="9" key="1">
    <citation type="submission" date="2023-03" db="EMBL/GenBank/DDBJ databases">
        <authorList>
            <person name="Steffen K."/>
            <person name="Cardenas P."/>
        </authorList>
    </citation>
    <scope>NUCLEOTIDE SEQUENCE</scope>
</reference>
<keyword evidence="1" id="KW-0963">Cytoplasm</keyword>
<keyword evidence="2" id="KW-0227">DNA damage</keyword>
<feature type="domain" description="GIY-YIG" evidence="7">
    <location>
        <begin position="1"/>
        <end position="36"/>
    </location>
</feature>
<keyword evidence="5" id="KW-0234">DNA repair</keyword>
<dbReference type="InterPro" id="IPR035901">
    <property type="entry name" value="GIY-YIG_endonuc_sf"/>
</dbReference>
<dbReference type="PROSITE" id="PS50164">
    <property type="entry name" value="GIY_YIG"/>
    <property type="match status" value="1"/>
</dbReference>
<dbReference type="GO" id="GO:0009381">
    <property type="term" value="F:excinuclease ABC activity"/>
    <property type="evidence" value="ECO:0007669"/>
    <property type="project" value="InterPro"/>
</dbReference>